<gene>
    <name evidence="1" type="primary">CDK2AP2</name>
</gene>
<name>A0A1A8MD08_9TELE</name>
<protein>
    <submittedName>
        <fullName evidence="1">Cyclin-dependent kinase 2 associated protein 2</fullName>
    </submittedName>
</protein>
<keyword evidence="1" id="KW-0808">Transferase</keyword>
<dbReference type="EMBL" id="HAEF01013646">
    <property type="protein sequence ID" value="SBR54805.1"/>
    <property type="molecule type" value="Transcribed_RNA"/>
</dbReference>
<evidence type="ECO:0000313" key="1">
    <source>
        <dbReference type="EMBL" id="SBR54805.1"/>
    </source>
</evidence>
<accession>A0A1A8MD08</accession>
<dbReference type="AlphaFoldDB" id="A0A1A8MD08"/>
<organism evidence="1">
    <name type="scientific">Nothobranchius pienaari</name>
    <dbReference type="NCBI Taxonomy" id="704102"/>
    <lineage>
        <taxon>Eukaryota</taxon>
        <taxon>Metazoa</taxon>
        <taxon>Chordata</taxon>
        <taxon>Craniata</taxon>
        <taxon>Vertebrata</taxon>
        <taxon>Euteleostomi</taxon>
        <taxon>Actinopterygii</taxon>
        <taxon>Neopterygii</taxon>
        <taxon>Teleostei</taxon>
        <taxon>Neoteleostei</taxon>
        <taxon>Acanthomorphata</taxon>
        <taxon>Ovalentaria</taxon>
        <taxon>Atherinomorphae</taxon>
        <taxon>Cyprinodontiformes</taxon>
        <taxon>Nothobranchiidae</taxon>
        <taxon>Nothobranchius</taxon>
    </lineage>
</organism>
<proteinExistence type="predicted"/>
<feature type="non-terminal residue" evidence="1">
    <location>
        <position position="90"/>
    </location>
</feature>
<feature type="non-terminal residue" evidence="1">
    <location>
        <position position="1"/>
    </location>
</feature>
<keyword evidence="1" id="KW-0418">Kinase</keyword>
<reference evidence="1" key="1">
    <citation type="submission" date="2016-05" db="EMBL/GenBank/DDBJ databases">
        <authorList>
            <person name="Lavstsen T."/>
            <person name="Jespersen J.S."/>
        </authorList>
    </citation>
    <scope>NUCLEOTIDE SEQUENCE</scope>
    <source>
        <tissue evidence="1">Brain</tissue>
    </source>
</reference>
<sequence length="90" mass="10512">PMQRWTGINGKGEGMKRLACHQISWMLQRIQISNHHWLTMPLKRTSLFQGGKMMAYNKNVLLGFIKTMLTCSWSLKNLRQKILLGAHHHQ</sequence>
<reference evidence="1" key="2">
    <citation type="submission" date="2016-06" db="EMBL/GenBank/DDBJ databases">
        <title>The genome of a short-lived fish provides insights into sex chromosome evolution and the genetic control of aging.</title>
        <authorList>
            <person name="Reichwald K."/>
            <person name="Felder M."/>
            <person name="Petzold A."/>
            <person name="Koch P."/>
            <person name="Groth M."/>
            <person name="Platzer M."/>
        </authorList>
    </citation>
    <scope>NUCLEOTIDE SEQUENCE</scope>
    <source>
        <tissue evidence="1">Brain</tissue>
    </source>
</reference>
<dbReference type="GO" id="GO:0016301">
    <property type="term" value="F:kinase activity"/>
    <property type="evidence" value="ECO:0007669"/>
    <property type="project" value="UniProtKB-KW"/>
</dbReference>